<keyword evidence="5" id="KW-1185">Reference proteome</keyword>
<dbReference type="PANTHER" id="PTHR37813:SF1">
    <property type="entry name" value="FELS-2 PROPHAGE PROTEIN"/>
    <property type="match status" value="1"/>
</dbReference>
<dbReference type="OrthoDB" id="5461326at2"/>
<organism evidence="4 5">
    <name type="scientific">Paracoccus alcaliphilus</name>
    <dbReference type="NCBI Taxonomy" id="34002"/>
    <lineage>
        <taxon>Bacteria</taxon>
        <taxon>Pseudomonadati</taxon>
        <taxon>Pseudomonadota</taxon>
        <taxon>Alphaproteobacteria</taxon>
        <taxon>Rhodobacterales</taxon>
        <taxon>Paracoccaceae</taxon>
        <taxon>Paracoccus</taxon>
    </lineage>
</organism>
<dbReference type="AlphaFoldDB" id="A0A1H8KD40"/>
<sequence>MSNVIGNLRVVLGLDSAAFQRGLNEATTNLRRMGQDMQRMGRNLSLYVTGPTVAFGVAAIRTAAQFEAAMNQVAAVTGATGEQLKSLTEQAKELGATTQFTASQAAEAMGFLAMAGYETDQILGAMPDTLKLASSAQLDMADAADIVTNILSGYGKEVGELENITDVLVNAFTSANTNLVQLGEAMTYAGPVANAAGVEFEEAAAALGMMGGAGIQASMAGTSLRGAISRALTPTKKMAGIMEEAGLSFKDAEGRLLPLADIIEQLEPHANDAGMMMELFGQRAGPAMASLVGKGSQELRDFTEDLRNSGGVADRVSAVQMQGFKGSMRELSAAFEALQLAIADTGLIEFVANLVRGLTRIVSGLSKANPEFLKWGVILGAVAAALGPILIGLGAILIGIGPVIAGIGGLVGIFKGLALVVAGLSAPFAALVAAIAAGAYLAWENWETVGPWFTDLFTAIGDVFIGLAKTITGIITGDLSLAVEGLKQAWGGLQQYFQTLWDGIVGVFLWAKEQIQPVIDWFDEAVNRIDRGYNRISGAAKGPISSGGDTSPPGADVIVPPQPLADGLAAGTSAIGQQGKDDAAAYEGGWREGMGIRSPSRVMMEIGQYISQGLGDGIEGQRGYVMSQTDSLGSDIQSSITSQLDGIVRGTTSVKEAFANMLQDMASRLMSSGLSSLLGGLFGGFGGGLSIPGFASGGSHQGGWRIVGEHGPELEATGAARYYSAGQTRNMLGGGTDKQQVEIILTAPEGFTAAQVQQVQGISLKVVQGTGRRSSDDQYLGRGR</sequence>
<evidence type="ECO:0000256" key="1">
    <source>
        <dbReference type="ARBA" id="ARBA00022612"/>
    </source>
</evidence>
<evidence type="ECO:0000259" key="3">
    <source>
        <dbReference type="Pfam" id="PF10145"/>
    </source>
</evidence>
<dbReference type="EMBL" id="FODE01000021">
    <property type="protein sequence ID" value="SEN90745.1"/>
    <property type="molecule type" value="Genomic_DNA"/>
</dbReference>
<dbReference type="PANTHER" id="PTHR37813">
    <property type="entry name" value="FELS-2 PROPHAGE PROTEIN"/>
    <property type="match status" value="1"/>
</dbReference>
<name>A0A1H8KD40_9RHOB</name>
<dbReference type="InterPro" id="IPR010090">
    <property type="entry name" value="Phage_tape_meas"/>
</dbReference>
<evidence type="ECO:0000313" key="4">
    <source>
        <dbReference type="EMBL" id="SEN90745.1"/>
    </source>
</evidence>
<evidence type="ECO:0000313" key="5">
    <source>
        <dbReference type="Proteomes" id="UP000199054"/>
    </source>
</evidence>
<gene>
    <name evidence="4" type="ORF">SAMN04489859_102175</name>
</gene>
<dbReference type="NCBIfam" id="TIGR01760">
    <property type="entry name" value="tape_meas_TP901"/>
    <property type="match status" value="1"/>
</dbReference>
<dbReference type="STRING" id="34002.SAMN04489859_102175"/>
<protein>
    <submittedName>
        <fullName evidence="4">Phage tail tape measure protein, TP901 family, core region</fullName>
    </submittedName>
</protein>
<keyword evidence="2" id="KW-0812">Transmembrane</keyword>
<accession>A0A1H8KD40</accession>
<proteinExistence type="predicted"/>
<feature type="transmembrane region" description="Helical" evidence="2">
    <location>
        <begin position="417"/>
        <end position="443"/>
    </location>
</feature>
<evidence type="ECO:0000256" key="2">
    <source>
        <dbReference type="SAM" id="Phobius"/>
    </source>
</evidence>
<keyword evidence="2" id="KW-1133">Transmembrane helix</keyword>
<keyword evidence="1" id="KW-1188">Viral release from host cell</keyword>
<dbReference type="Pfam" id="PF10145">
    <property type="entry name" value="PhageMin_Tail"/>
    <property type="match status" value="1"/>
</dbReference>
<reference evidence="4 5" key="1">
    <citation type="submission" date="2016-10" db="EMBL/GenBank/DDBJ databases">
        <authorList>
            <person name="de Groot N.N."/>
        </authorList>
    </citation>
    <scope>NUCLEOTIDE SEQUENCE [LARGE SCALE GENOMIC DNA]</scope>
    <source>
        <strain evidence="4 5">DSM 8512</strain>
    </source>
</reference>
<dbReference type="Proteomes" id="UP000199054">
    <property type="component" value="Unassembled WGS sequence"/>
</dbReference>
<feature type="domain" description="Phage tail tape measure protein" evidence="3">
    <location>
        <begin position="89"/>
        <end position="272"/>
    </location>
</feature>
<feature type="transmembrane region" description="Helical" evidence="2">
    <location>
        <begin position="375"/>
        <end position="405"/>
    </location>
</feature>
<dbReference type="RefSeq" id="WP_090613743.1">
    <property type="nucleotide sequence ID" value="NZ_CP067124.1"/>
</dbReference>
<keyword evidence="2" id="KW-0472">Membrane</keyword>